<dbReference type="AlphaFoldDB" id="A0A915CCA5"/>
<organism evidence="1 2">
    <name type="scientific">Parascaris univalens</name>
    <name type="common">Nematode worm</name>
    <dbReference type="NCBI Taxonomy" id="6257"/>
    <lineage>
        <taxon>Eukaryota</taxon>
        <taxon>Metazoa</taxon>
        <taxon>Ecdysozoa</taxon>
        <taxon>Nematoda</taxon>
        <taxon>Chromadorea</taxon>
        <taxon>Rhabditida</taxon>
        <taxon>Spirurina</taxon>
        <taxon>Ascaridomorpha</taxon>
        <taxon>Ascaridoidea</taxon>
        <taxon>Ascarididae</taxon>
        <taxon>Parascaris</taxon>
    </lineage>
</organism>
<protein>
    <submittedName>
        <fullName evidence="2">Tyrosine-protein kinase receptor</fullName>
    </submittedName>
</protein>
<evidence type="ECO:0000313" key="1">
    <source>
        <dbReference type="Proteomes" id="UP000887569"/>
    </source>
</evidence>
<accession>A0A915CCA5</accession>
<proteinExistence type="predicted"/>
<keyword evidence="1" id="KW-1185">Reference proteome</keyword>
<reference evidence="2" key="1">
    <citation type="submission" date="2022-11" db="UniProtKB">
        <authorList>
            <consortium name="WormBaseParasite"/>
        </authorList>
    </citation>
    <scope>IDENTIFICATION</scope>
</reference>
<dbReference type="WBParaSite" id="PgR125_g014_t04">
    <property type="protein sequence ID" value="PgR125_g014_t04"/>
    <property type="gene ID" value="PgR125_g014"/>
</dbReference>
<dbReference type="Proteomes" id="UP000887569">
    <property type="component" value="Unplaced"/>
</dbReference>
<sequence length="41" mass="5072">MKKVHVIFTVQWCEFHRESYPFISEDRMTITYYEKGKVCIK</sequence>
<evidence type="ECO:0000313" key="2">
    <source>
        <dbReference type="WBParaSite" id="PgR125_g014_t04"/>
    </source>
</evidence>
<name>A0A915CCA5_PARUN</name>